<name>A0A6C0I496_9ZZZZ</name>
<dbReference type="InterPro" id="IPR036691">
    <property type="entry name" value="Endo/exonu/phosph_ase_sf"/>
</dbReference>
<accession>A0A6C0I496</accession>
<reference evidence="2" key="1">
    <citation type="journal article" date="2020" name="Nature">
        <title>Giant virus diversity and host interactions through global metagenomics.</title>
        <authorList>
            <person name="Schulz F."/>
            <person name="Roux S."/>
            <person name="Paez-Espino D."/>
            <person name="Jungbluth S."/>
            <person name="Walsh D.A."/>
            <person name="Denef V.J."/>
            <person name="McMahon K.D."/>
            <person name="Konstantinidis K.T."/>
            <person name="Eloe-Fadrosh E.A."/>
            <person name="Kyrpides N.C."/>
            <person name="Woyke T."/>
        </authorList>
    </citation>
    <scope>NUCLEOTIDE SEQUENCE</scope>
    <source>
        <strain evidence="2">GVMAG-M-3300023184-190</strain>
    </source>
</reference>
<dbReference type="SUPFAM" id="SSF56219">
    <property type="entry name" value="DNase I-like"/>
    <property type="match status" value="1"/>
</dbReference>
<organism evidence="2">
    <name type="scientific">viral metagenome</name>
    <dbReference type="NCBI Taxonomy" id="1070528"/>
    <lineage>
        <taxon>unclassified sequences</taxon>
        <taxon>metagenomes</taxon>
        <taxon>organismal metagenomes</taxon>
    </lineage>
</organism>
<dbReference type="Gene3D" id="3.60.10.10">
    <property type="entry name" value="Endonuclease/exonuclease/phosphatase"/>
    <property type="match status" value="1"/>
</dbReference>
<evidence type="ECO:0000256" key="1">
    <source>
        <dbReference type="SAM" id="MobiDB-lite"/>
    </source>
</evidence>
<feature type="region of interest" description="Disordered" evidence="1">
    <location>
        <begin position="336"/>
        <end position="356"/>
    </location>
</feature>
<dbReference type="EMBL" id="MN740094">
    <property type="protein sequence ID" value="QHT87612.1"/>
    <property type="molecule type" value="Genomic_DNA"/>
</dbReference>
<evidence type="ECO:0000313" key="2">
    <source>
        <dbReference type="EMBL" id="QHT87612.1"/>
    </source>
</evidence>
<sequence length="356" mass="39411">MSKMSKIIVASYNMSFLNDLVMPLEKAQWASEATFLASNKTGDRRAFWKNAADLLLSFLKKNGPRCVVGLQEMNLVTAIGSNTGSDAINNMLARHFPNYIQVCREIVVNANQKPALSILFNPNEFGNVRTSAIFDNPKQAGRPLLIVITDQNYVFANMHGAQDPSKGNERGAFNKSIRDLNVSFLENTVSRYVVENGLSPEMLKNRIFIMGDFNDRYDGISQFTVLGKDLNYRGMAPYSCCNSWVSTCSKSRFTSFGNGYGICTAPGVTVDDKGMKIPMNGEEANTKNYRFKGDKLYGETPVTSIKMFAGKNGKGDSIESDHQLVYATYSTKVGKSTRANRSVNSNNRTRSATSSR</sequence>
<dbReference type="AlphaFoldDB" id="A0A6C0I496"/>
<protein>
    <recommendedName>
        <fullName evidence="3">Endonuclease/exonuclease/phosphatase domain-containing protein</fullName>
    </recommendedName>
</protein>
<proteinExistence type="predicted"/>
<evidence type="ECO:0008006" key="3">
    <source>
        <dbReference type="Google" id="ProtNLM"/>
    </source>
</evidence>